<dbReference type="Proteomes" id="UP000465622">
    <property type="component" value="Chromosome"/>
</dbReference>
<reference evidence="2" key="3">
    <citation type="submission" date="2020-02" db="EMBL/GenBank/DDBJ databases">
        <authorList>
            <person name="Matsumoto Y."/>
            <person name="Kinjo T."/>
            <person name="Motooka D."/>
            <person name="Nabeya D."/>
            <person name="Jung N."/>
            <person name="Uechi K."/>
            <person name="Horii T."/>
            <person name="Iida T."/>
            <person name="Fujita J."/>
            <person name="Nakamura S."/>
        </authorList>
    </citation>
    <scope>NUCLEOTIDE SEQUENCE</scope>
    <source>
        <strain evidence="2">JCM 12375</strain>
    </source>
</reference>
<name>A0ABM7HZC9_MYCME</name>
<accession>A0ABM7HZC9</accession>
<keyword evidence="3" id="KW-1185">Reference proteome</keyword>
<proteinExistence type="predicted"/>
<sequence length="77" mass="8661">MPTIHTPELYGAYAVYTDDEHSEYVERPIIGWDERGRPLVMCGNALHTADNAPFVKVSVYMVVRRPDLVKEVVAAVT</sequence>
<protein>
    <submittedName>
        <fullName evidence="1">Uncharacterized protein</fullName>
    </submittedName>
</protein>
<reference evidence="1" key="2">
    <citation type="submission" date="2020-02" db="EMBL/GenBank/DDBJ databases">
        <authorList>
            <person name="Matsumoto Y."/>
            <person name="Motooka D."/>
            <person name="Nakamura S."/>
        </authorList>
    </citation>
    <scope>NUCLEOTIDE SEQUENCE</scope>
    <source>
        <strain evidence="1">JCM 12375</strain>
    </source>
</reference>
<evidence type="ECO:0000313" key="3">
    <source>
        <dbReference type="Proteomes" id="UP000465622"/>
    </source>
</evidence>
<dbReference type="RefSeq" id="WP_036436358.1">
    <property type="nucleotide sequence ID" value="NZ_AP022567.1"/>
</dbReference>
<dbReference type="EMBL" id="AP022567">
    <property type="protein sequence ID" value="BBX35964.1"/>
    <property type="molecule type" value="Genomic_DNA"/>
</dbReference>
<evidence type="ECO:0000313" key="2">
    <source>
        <dbReference type="EMBL" id="BBX38543.1"/>
    </source>
</evidence>
<gene>
    <name evidence="1" type="ORF">MMAGJ_52460</name>
    <name evidence="2" type="ORF">MMAGJ_78250</name>
</gene>
<reference evidence="1 3" key="1">
    <citation type="journal article" date="2019" name="Emerg. Microbes Infect.">
        <title>Comprehensive subspecies identification of 175 nontuberculous mycobacteria species based on 7547 genomic profiles.</title>
        <authorList>
            <person name="Matsumoto Y."/>
            <person name="Kinjo T."/>
            <person name="Motooka D."/>
            <person name="Nabeya D."/>
            <person name="Jung N."/>
            <person name="Uechi K."/>
            <person name="Horii T."/>
            <person name="Iida T."/>
            <person name="Fujita J."/>
            <person name="Nakamura S."/>
        </authorList>
    </citation>
    <scope>NUCLEOTIDE SEQUENCE [LARGE SCALE GENOMIC DNA]</scope>
    <source>
        <strain evidence="1 3">JCM 12375</strain>
    </source>
</reference>
<organism evidence="1 3">
    <name type="scientific">Mycolicibacterium mageritense</name>
    <name type="common">Mycobacterium mageritense</name>
    <dbReference type="NCBI Taxonomy" id="53462"/>
    <lineage>
        <taxon>Bacteria</taxon>
        <taxon>Bacillati</taxon>
        <taxon>Actinomycetota</taxon>
        <taxon>Actinomycetes</taxon>
        <taxon>Mycobacteriales</taxon>
        <taxon>Mycobacteriaceae</taxon>
        <taxon>Mycolicibacterium</taxon>
    </lineage>
</organism>
<dbReference type="EMBL" id="AP022567">
    <property type="protein sequence ID" value="BBX38543.1"/>
    <property type="molecule type" value="Genomic_DNA"/>
</dbReference>
<evidence type="ECO:0000313" key="1">
    <source>
        <dbReference type="EMBL" id="BBX35964.1"/>
    </source>
</evidence>